<dbReference type="Gene3D" id="1.10.1220.10">
    <property type="entry name" value="Met repressor-like"/>
    <property type="match status" value="1"/>
</dbReference>
<dbReference type="InterPro" id="IPR010985">
    <property type="entry name" value="Ribbon_hlx_hlx"/>
</dbReference>
<name>A0A8I1E840_9PSED</name>
<keyword evidence="2" id="KW-0238">DNA-binding</keyword>
<dbReference type="SUPFAM" id="SSF47598">
    <property type="entry name" value="Ribbon-helix-helix"/>
    <property type="match status" value="1"/>
</dbReference>
<comment type="caution">
    <text evidence="2">The sequence shown here is derived from an EMBL/GenBank/DDBJ whole genome shotgun (WGS) entry which is preliminary data.</text>
</comment>
<reference evidence="2" key="1">
    <citation type="submission" date="2020-12" db="EMBL/GenBank/DDBJ databases">
        <title>Comparative genomic insights into the epidemiology and virulence of plant pathogenic Pseudomonads from Turkey.</title>
        <authorList>
            <person name="Dillon M."/>
            <person name="Ruiz-Bedoya T."/>
            <person name="Bendalovic-Torma C."/>
            <person name="Guttman K.M."/>
            <person name="Kwak H."/>
            <person name="Middleton M.A."/>
            <person name="Wang P.W."/>
            <person name="Horuz S."/>
            <person name="Aysan Y."/>
            <person name="Guttman D.S."/>
        </authorList>
    </citation>
    <scope>NUCLEOTIDE SEQUENCE</scope>
    <source>
        <strain evidence="2">S5_IA_3a</strain>
    </source>
</reference>
<protein>
    <submittedName>
        <fullName evidence="2">Arc family DNA-binding protein</fullName>
    </submittedName>
</protein>
<evidence type="ECO:0000259" key="1">
    <source>
        <dbReference type="Pfam" id="PF03869"/>
    </source>
</evidence>
<dbReference type="AlphaFoldDB" id="A0A8I1E840"/>
<dbReference type="EMBL" id="JAEILH010000041">
    <property type="protein sequence ID" value="MBI6626707.1"/>
    <property type="molecule type" value="Genomic_DNA"/>
</dbReference>
<evidence type="ECO:0000313" key="3">
    <source>
        <dbReference type="Proteomes" id="UP000645865"/>
    </source>
</evidence>
<dbReference type="Proteomes" id="UP000645865">
    <property type="component" value="Unassembled WGS sequence"/>
</dbReference>
<dbReference type="GO" id="GO:0003677">
    <property type="term" value="F:DNA binding"/>
    <property type="evidence" value="ECO:0007669"/>
    <property type="project" value="UniProtKB-KW"/>
</dbReference>
<dbReference type="RefSeq" id="WP_169903935.1">
    <property type="nucleotide sequence ID" value="NZ_DAMBWL010000025.1"/>
</dbReference>
<evidence type="ECO:0000313" key="2">
    <source>
        <dbReference type="EMBL" id="MBI6626707.1"/>
    </source>
</evidence>
<gene>
    <name evidence="2" type="ORF">YA0853_24040</name>
</gene>
<dbReference type="Pfam" id="PF03869">
    <property type="entry name" value="Arc"/>
    <property type="match status" value="1"/>
</dbReference>
<proteinExistence type="predicted"/>
<feature type="domain" description="Arc-like DNA binding" evidence="1">
    <location>
        <begin position="8"/>
        <end position="49"/>
    </location>
</feature>
<dbReference type="GO" id="GO:0006355">
    <property type="term" value="P:regulation of DNA-templated transcription"/>
    <property type="evidence" value="ECO:0007669"/>
    <property type="project" value="InterPro"/>
</dbReference>
<organism evidence="2 3">
    <name type="scientific">Pseudomonas rhodesiae</name>
    <dbReference type="NCBI Taxonomy" id="76760"/>
    <lineage>
        <taxon>Bacteria</taxon>
        <taxon>Pseudomonadati</taxon>
        <taxon>Pseudomonadota</taxon>
        <taxon>Gammaproteobacteria</taxon>
        <taxon>Pseudomonadales</taxon>
        <taxon>Pseudomonadaceae</taxon>
        <taxon>Pseudomonas</taxon>
    </lineage>
</organism>
<accession>A0A8I1E840</accession>
<sequence>MTTNQYDSRTADKLVVRLPNGLRADIEAAASAADRSMNSVFVQAVRQYLDGQNRQSLLLDALTNAGAPLPPAVSSSL</sequence>
<dbReference type="InterPro" id="IPR013321">
    <property type="entry name" value="Arc_rbn_hlx_hlx"/>
</dbReference>
<dbReference type="InterPro" id="IPR005569">
    <property type="entry name" value="Arc_DNA-bd_dom"/>
</dbReference>